<dbReference type="AlphaFoldDB" id="A0A4W5KE39"/>
<dbReference type="GeneTree" id="ENSGT00990000210756"/>
<reference evidence="2" key="1">
    <citation type="submission" date="2018-06" db="EMBL/GenBank/DDBJ databases">
        <title>Genome assembly of Danube salmon.</title>
        <authorList>
            <person name="Macqueen D.J."/>
            <person name="Gundappa M.K."/>
        </authorList>
    </citation>
    <scope>NUCLEOTIDE SEQUENCE [LARGE SCALE GENOMIC DNA]</scope>
</reference>
<reference evidence="1" key="3">
    <citation type="submission" date="2025-09" db="UniProtKB">
        <authorList>
            <consortium name="Ensembl"/>
        </authorList>
    </citation>
    <scope>IDENTIFICATION</scope>
</reference>
<name>A0A4W5KE39_9TELE</name>
<dbReference type="Ensembl" id="ENSHHUT00000014896.1">
    <property type="protein sequence ID" value="ENSHHUP00000014412.1"/>
    <property type="gene ID" value="ENSHHUG00000008923.1"/>
</dbReference>
<reference evidence="1" key="2">
    <citation type="submission" date="2025-08" db="UniProtKB">
        <authorList>
            <consortium name="Ensembl"/>
        </authorList>
    </citation>
    <scope>IDENTIFICATION</scope>
</reference>
<organism evidence="1 2">
    <name type="scientific">Hucho hucho</name>
    <name type="common">huchen</name>
    <dbReference type="NCBI Taxonomy" id="62062"/>
    <lineage>
        <taxon>Eukaryota</taxon>
        <taxon>Metazoa</taxon>
        <taxon>Chordata</taxon>
        <taxon>Craniata</taxon>
        <taxon>Vertebrata</taxon>
        <taxon>Euteleostomi</taxon>
        <taxon>Actinopterygii</taxon>
        <taxon>Neopterygii</taxon>
        <taxon>Teleostei</taxon>
        <taxon>Protacanthopterygii</taxon>
        <taxon>Salmoniformes</taxon>
        <taxon>Salmonidae</taxon>
        <taxon>Salmoninae</taxon>
        <taxon>Hucho</taxon>
    </lineage>
</organism>
<protein>
    <submittedName>
        <fullName evidence="1">Uncharacterized protein</fullName>
    </submittedName>
</protein>
<dbReference type="Proteomes" id="UP000314982">
    <property type="component" value="Unassembled WGS sequence"/>
</dbReference>
<keyword evidence="2" id="KW-1185">Reference proteome</keyword>
<evidence type="ECO:0000313" key="2">
    <source>
        <dbReference type="Proteomes" id="UP000314982"/>
    </source>
</evidence>
<sequence>MQLVGETERKERQRSPYYLTQLLHEKKMTSFPNLFCILTHTRSFLCRKTCPMTQ</sequence>
<evidence type="ECO:0000313" key="1">
    <source>
        <dbReference type="Ensembl" id="ENSHHUP00000014412.1"/>
    </source>
</evidence>
<proteinExistence type="predicted"/>
<accession>A0A4W5KE39</accession>